<dbReference type="GO" id="GO:0005777">
    <property type="term" value="C:peroxisome"/>
    <property type="evidence" value="ECO:0007669"/>
    <property type="project" value="InterPro"/>
</dbReference>
<gene>
    <name evidence="1" type="ORF">WICMUC_002857</name>
</gene>
<protein>
    <recommendedName>
        <fullName evidence="3">Serine protease</fullName>
    </recommendedName>
</protein>
<sequence length="531" mass="59328">MSGWLYIPITIHLESVSETYKTAALSGIYLFNLITKDYYILTISNIPQPQRYRFRFTCSSLITSSKVNWFPLTINDIVSITDYDSQLNSSNESQSLISFVNDLVNNNGFTLKPSEGGFADFAIVSLGITKRLRSTQPLIPIDQLTEFQFQTSKSVEIPSKVRIQCCPFSLTNVPMFANYQITGSINYKIKDSAFLSDIRYLDDIIGGIVMLEGKKSSIGLVCGNLSKKNGDGDVLLILSWNTILTLLDYKELKFNKIVKDFIQPQMALSTIPEKLFNLPKSKVFYNPINSVVRISVQSTQGQFWGSGVIISNEYIITNLHVLKLDHIKGLQITITNEPKIVFSLNDFEVYPSPLIGFDLCFLKLKTHNYDITPAILASRFSSESNIHITQPVKSIGHGLFYSKHPQDLTPFHSHGNINAVLSISIKELGPNSSINALLIVSASCWNGSSGGGIFNDENELIGIMTSNGKLSNGEILPNFTLSIPLPIIERCLYMIENGIEPIDVQDQIQGLWSLRNNHKNVVLDQFNTSRL</sequence>
<proteinExistence type="predicted"/>
<dbReference type="GO" id="GO:0016485">
    <property type="term" value="P:protein processing"/>
    <property type="evidence" value="ECO:0007669"/>
    <property type="project" value="InterPro"/>
</dbReference>
<dbReference type="PANTHER" id="PTHR21004:SF0">
    <property type="entry name" value="PEROXISOMAL LEADER PEPTIDE-PROCESSING PROTEASE"/>
    <property type="match status" value="1"/>
</dbReference>
<evidence type="ECO:0008006" key="3">
    <source>
        <dbReference type="Google" id="ProtNLM"/>
    </source>
</evidence>
<dbReference type="GO" id="GO:0004252">
    <property type="term" value="F:serine-type endopeptidase activity"/>
    <property type="evidence" value="ECO:0007669"/>
    <property type="project" value="InterPro"/>
</dbReference>
<dbReference type="PANTHER" id="PTHR21004">
    <property type="entry name" value="SERINE PROTEASE-RELATED"/>
    <property type="match status" value="1"/>
</dbReference>
<reference evidence="1" key="2">
    <citation type="submission" date="2021-01" db="EMBL/GenBank/DDBJ databases">
        <authorList>
            <person name="Schikora-Tamarit M.A."/>
        </authorList>
    </citation>
    <scope>NUCLEOTIDE SEQUENCE</scope>
    <source>
        <strain evidence="1">CBS6341</strain>
    </source>
</reference>
<dbReference type="GO" id="GO:0031998">
    <property type="term" value="P:regulation of fatty acid beta-oxidation"/>
    <property type="evidence" value="ECO:0007669"/>
    <property type="project" value="TreeGrafter"/>
</dbReference>
<comment type="caution">
    <text evidence="1">The sequence shown here is derived from an EMBL/GenBank/DDBJ whole genome shotgun (WGS) entry which is preliminary data.</text>
</comment>
<dbReference type="InterPro" id="IPR039245">
    <property type="entry name" value="TYSND1/DEG15"/>
</dbReference>
<keyword evidence="2" id="KW-1185">Reference proteome</keyword>
<dbReference type="InterPro" id="IPR009003">
    <property type="entry name" value="Peptidase_S1_PA"/>
</dbReference>
<name>A0A9P8PNZ8_9ASCO</name>
<dbReference type="AlphaFoldDB" id="A0A9P8PNZ8"/>
<dbReference type="EMBL" id="JAEUBF010000782">
    <property type="protein sequence ID" value="KAH3675025.1"/>
    <property type="molecule type" value="Genomic_DNA"/>
</dbReference>
<dbReference type="Gene3D" id="2.40.10.10">
    <property type="entry name" value="Trypsin-like serine proteases"/>
    <property type="match status" value="2"/>
</dbReference>
<accession>A0A9P8PNZ8</accession>
<evidence type="ECO:0000313" key="2">
    <source>
        <dbReference type="Proteomes" id="UP000769528"/>
    </source>
</evidence>
<dbReference type="SUPFAM" id="SSF50494">
    <property type="entry name" value="Trypsin-like serine proteases"/>
    <property type="match status" value="1"/>
</dbReference>
<organism evidence="1 2">
    <name type="scientific">Wickerhamomyces mucosus</name>
    <dbReference type="NCBI Taxonomy" id="1378264"/>
    <lineage>
        <taxon>Eukaryota</taxon>
        <taxon>Fungi</taxon>
        <taxon>Dikarya</taxon>
        <taxon>Ascomycota</taxon>
        <taxon>Saccharomycotina</taxon>
        <taxon>Saccharomycetes</taxon>
        <taxon>Phaffomycetales</taxon>
        <taxon>Wickerhamomycetaceae</taxon>
        <taxon>Wickerhamomyces</taxon>
    </lineage>
</organism>
<dbReference type="Pfam" id="PF13365">
    <property type="entry name" value="Trypsin_2"/>
    <property type="match status" value="1"/>
</dbReference>
<dbReference type="OrthoDB" id="17845at2759"/>
<dbReference type="InterPro" id="IPR043504">
    <property type="entry name" value="Peptidase_S1_PA_chymotrypsin"/>
</dbReference>
<evidence type="ECO:0000313" key="1">
    <source>
        <dbReference type="EMBL" id="KAH3675025.1"/>
    </source>
</evidence>
<dbReference type="Proteomes" id="UP000769528">
    <property type="component" value="Unassembled WGS sequence"/>
</dbReference>
<reference evidence="1" key="1">
    <citation type="journal article" date="2021" name="Open Biol.">
        <title>Shared evolutionary footprints suggest mitochondrial oxidative damage underlies multiple complex I losses in fungi.</title>
        <authorList>
            <person name="Schikora-Tamarit M.A."/>
            <person name="Marcet-Houben M."/>
            <person name="Nosek J."/>
            <person name="Gabaldon T."/>
        </authorList>
    </citation>
    <scope>NUCLEOTIDE SEQUENCE</scope>
    <source>
        <strain evidence="1">CBS6341</strain>
    </source>
</reference>